<dbReference type="GO" id="GO:0005788">
    <property type="term" value="C:endoplasmic reticulum lumen"/>
    <property type="evidence" value="ECO:0007669"/>
    <property type="project" value="UniProtKB-UniRule"/>
</dbReference>
<dbReference type="InterPro" id="IPR044865">
    <property type="entry name" value="MRH_dom"/>
</dbReference>
<feature type="region of interest" description="Disordered" evidence="8">
    <location>
        <begin position="205"/>
        <end position="227"/>
    </location>
</feature>
<dbReference type="Pfam" id="PF07915">
    <property type="entry name" value="PRKCSH"/>
    <property type="match status" value="1"/>
</dbReference>
<keyword evidence="3 9" id="KW-0732">Signal</keyword>
<sequence>MRHFFALPAVLRVSLVLASQHAFSVQDDILAFPQYEIKFTEQYIPEDDVPWKLRDGSTQPMPSSGTDIGHHTPDSNWEDRDRDASEEQRLEYEVLLLDQQRYLCSIPIVAPPEQTTPAENATQTQADTARELARANERGWELLSAMHGQCTYFVSGWWSYRFCYGEGVRQFHQLAPGRGGQIYPPVEDPEVEGYSLGMYEGAGGEGKGKAMGKGQGEAEGKAEGKEVGKVEGKEVGELVTKGESRYLVQRLDGGTTCDLTGKSRRIELQFHCNPSTGSDRISLIKETATCAYLMVIQTPRLCNDIAFLPPQVEAANAITCAPILSPSETEAHAKDLAAPAPASEPSDAEIWAANPDAAVAFGIPVPPKRQVAGDIEVGAHAIVPKGVKLEKSAIVGGGKETYIETIADSDGKMLGAEELEKRQLGKKKDVEAFKRKLEEVAKGGKWKLDVVETVRGREYRGVIDDGSEEEGTGEVKGDGEGEGVVVEDVVEGEALGQDGERGDGEENGESQEGSQEEYYHEEL</sequence>
<keyword evidence="6" id="KW-1015">Disulfide bond</keyword>
<evidence type="ECO:0000313" key="11">
    <source>
        <dbReference type="EMBL" id="OQO06200.1"/>
    </source>
</evidence>
<dbReference type="PANTHER" id="PTHR15414">
    <property type="entry name" value="OS-9-RELATED"/>
    <property type="match status" value="1"/>
</dbReference>
<feature type="compositionally biased region" description="Gly residues" evidence="8">
    <location>
        <begin position="205"/>
        <end position="215"/>
    </location>
</feature>
<proteinExistence type="inferred from homology"/>
<evidence type="ECO:0000256" key="7">
    <source>
        <dbReference type="RuleBase" id="RU369099"/>
    </source>
</evidence>
<evidence type="ECO:0000256" key="9">
    <source>
        <dbReference type="SAM" id="SignalP"/>
    </source>
</evidence>
<reference evidence="12" key="1">
    <citation type="submission" date="2017-03" db="EMBL/GenBank/DDBJ databases">
        <title>Genomes of endolithic fungi from Antarctica.</title>
        <authorList>
            <person name="Coleine C."/>
            <person name="Masonjones S."/>
            <person name="Stajich J.E."/>
        </authorList>
    </citation>
    <scope>NUCLEOTIDE SEQUENCE [LARGE SCALE GENOMIC DNA]</scope>
    <source>
        <strain evidence="12">CCFEE 5527</strain>
    </source>
</reference>
<evidence type="ECO:0000256" key="6">
    <source>
        <dbReference type="ARBA" id="ARBA00023157"/>
    </source>
</evidence>
<dbReference type="EMBL" id="NAJO01000017">
    <property type="protein sequence ID" value="OQO06200.1"/>
    <property type="molecule type" value="Genomic_DNA"/>
</dbReference>
<dbReference type="OrthoDB" id="448954at2759"/>
<keyword evidence="7" id="KW-0472">Membrane</keyword>
<gene>
    <name evidence="11" type="ORF">B0A48_08788</name>
</gene>
<evidence type="ECO:0000259" key="10">
    <source>
        <dbReference type="PROSITE" id="PS51914"/>
    </source>
</evidence>
<feature type="region of interest" description="Disordered" evidence="8">
    <location>
        <begin position="461"/>
        <end position="523"/>
    </location>
</feature>
<dbReference type="SUPFAM" id="SSF50911">
    <property type="entry name" value="Mannose 6-phosphate receptor domain"/>
    <property type="match status" value="1"/>
</dbReference>
<dbReference type="InterPro" id="IPR012913">
    <property type="entry name" value="OS9-like_dom"/>
</dbReference>
<comment type="subcellular location">
    <subcellularLocation>
        <location evidence="1 7">Endoplasmic reticulum membrane</location>
        <topology evidence="1 7">Peripheral membrane protein</topology>
        <orientation evidence="1 7">Lumenal side</orientation>
    </subcellularLocation>
</comment>
<protein>
    <recommendedName>
        <fullName evidence="7">Endoplasmic reticulum lectin</fullName>
    </recommendedName>
    <alternativeName>
        <fullName evidence="7">Protein OS-9 homolog</fullName>
    </alternativeName>
</protein>
<comment type="similarity">
    <text evidence="2 7">Belongs to the OS-9 family.</text>
</comment>
<dbReference type="GO" id="GO:0030968">
    <property type="term" value="P:endoplasmic reticulum unfolded protein response"/>
    <property type="evidence" value="ECO:0007669"/>
    <property type="project" value="UniProtKB-UniRule"/>
</dbReference>
<dbReference type="InterPro" id="IPR045149">
    <property type="entry name" value="OS-9-like"/>
</dbReference>
<feature type="compositionally biased region" description="Basic and acidic residues" evidence="8">
    <location>
        <begin position="68"/>
        <end position="84"/>
    </location>
</feature>
<evidence type="ECO:0000256" key="3">
    <source>
        <dbReference type="ARBA" id="ARBA00022729"/>
    </source>
</evidence>
<dbReference type="PROSITE" id="PS51914">
    <property type="entry name" value="MRH"/>
    <property type="match status" value="1"/>
</dbReference>
<feature type="signal peptide" evidence="9">
    <location>
        <begin position="1"/>
        <end position="18"/>
    </location>
</feature>
<keyword evidence="5 7" id="KW-0256">Endoplasmic reticulum</keyword>
<evidence type="ECO:0000256" key="2">
    <source>
        <dbReference type="ARBA" id="ARBA00009918"/>
    </source>
</evidence>
<comment type="function">
    <text evidence="7">Lectin involved in the quality control of the secretory pathway. As a member of the endoplasmic reticulum-associated degradation lumenal (ERAD-L) surveillance system, targets misfolded endoplasmic reticulum lumenal glycoproteins for degradation.</text>
</comment>
<feature type="chain" id="PRO_5012280282" description="Endoplasmic reticulum lectin" evidence="9">
    <location>
        <begin position="19"/>
        <end position="523"/>
    </location>
</feature>
<feature type="compositionally biased region" description="Basic and acidic residues" evidence="8">
    <location>
        <begin position="216"/>
        <end position="227"/>
    </location>
</feature>
<feature type="domain" description="MRH" evidence="10">
    <location>
        <begin position="148"/>
        <end position="304"/>
    </location>
</feature>
<dbReference type="GO" id="GO:0005789">
    <property type="term" value="C:endoplasmic reticulum membrane"/>
    <property type="evidence" value="ECO:0007669"/>
    <property type="project" value="UniProtKB-SubCell"/>
</dbReference>
<evidence type="ECO:0000313" key="12">
    <source>
        <dbReference type="Proteomes" id="UP000192596"/>
    </source>
</evidence>
<dbReference type="InterPro" id="IPR009011">
    <property type="entry name" value="Man6P_isomerase_rcpt-bd_dom_sf"/>
</dbReference>
<feature type="region of interest" description="Disordered" evidence="8">
    <location>
        <begin position="50"/>
        <end position="84"/>
    </location>
</feature>
<keyword evidence="12" id="KW-1185">Reference proteome</keyword>
<dbReference type="GO" id="GO:0030970">
    <property type="term" value="P:retrograde protein transport, ER to cytosol"/>
    <property type="evidence" value="ECO:0007669"/>
    <property type="project" value="TreeGrafter"/>
</dbReference>
<dbReference type="InParanoid" id="A0A1V8T4C8"/>
<dbReference type="AlphaFoldDB" id="A0A1V8T4C8"/>
<feature type="compositionally biased region" description="Polar residues" evidence="8">
    <location>
        <begin position="56"/>
        <end position="66"/>
    </location>
</feature>
<comment type="caution">
    <text evidence="11">The sequence shown here is derived from an EMBL/GenBank/DDBJ whole genome shotgun (WGS) entry which is preliminary data.</text>
</comment>
<evidence type="ECO:0000256" key="5">
    <source>
        <dbReference type="ARBA" id="ARBA00022824"/>
    </source>
</evidence>
<dbReference type="GO" id="GO:0030246">
    <property type="term" value="F:carbohydrate binding"/>
    <property type="evidence" value="ECO:0007669"/>
    <property type="project" value="UniProtKB-UniRule"/>
</dbReference>
<keyword evidence="4 7" id="KW-0430">Lectin</keyword>
<dbReference type="Proteomes" id="UP000192596">
    <property type="component" value="Unassembled WGS sequence"/>
</dbReference>
<evidence type="ECO:0000256" key="4">
    <source>
        <dbReference type="ARBA" id="ARBA00022734"/>
    </source>
</evidence>
<dbReference type="Gene3D" id="2.70.130.10">
    <property type="entry name" value="Mannose-6-phosphate receptor binding domain"/>
    <property type="match status" value="1"/>
</dbReference>
<evidence type="ECO:0000256" key="1">
    <source>
        <dbReference type="ARBA" id="ARBA00004367"/>
    </source>
</evidence>
<accession>A0A1V8T4C8</accession>
<dbReference type="STRING" id="1507870.A0A1V8T4C8"/>
<evidence type="ECO:0000256" key="8">
    <source>
        <dbReference type="SAM" id="MobiDB-lite"/>
    </source>
</evidence>
<feature type="compositionally biased region" description="Low complexity" evidence="8">
    <location>
        <begin position="483"/>
        <end position="497"/>
    </location>
</feature>
<organism evidence="11 12">
    <name type="scientific">Cryoendolithus antarcticus</name>
    <dbReference type="NCBI Taxonomy" id="1507870"/>
    <lineage>
        <taxon>Eukaryota</taxon>
        <taxon>Fungi</taxon>
        <taxon>Dikarya</taxon>
        <taxon>Ascomycota</taxon>
        <taxon>Pezizomycotina</taxon>
        <taxon>Dothideomycetes</taxon>
        <taxon>Dothideomycetidae</taxon>
        <taxon>Cladosporiales</taxon>
        <taxon>Cladosporiaceae</taxon>
        <taxon>Cryoendolithus</taxon>
    </lineage>
</organism>
<dbReference type="PANTHER" id="PTHR15414:SF0">
    <property type="entry name" value="ENDOPLASMIC RETICULUM LECTIN 1"/>
    <property type="match status" value="1"/>
</dbReference>
<name>A0A1V8T4C8_9PEZI</name>